<comment type="pathway">
    <text evidence="11">Porphyrin-containing compound metabolism; siroheme biosynthesis; precorrin-2 from uroporphyrinogen III: step 1/1.</text>
</comment>
<dbReference type="EC" id="2.1.1.107" evidence="2"/>
<proteinExistence type="inferred from homology"/>
<evidence type="ECO:0000256" key="7">
    <source>
        <dbReference type="ARBA" id="ARBA00023002"/>
    </source>
</evidence>
<dbReference type="InterPro" id="IPR035996">
    <property type="entry name" value="4pyrrol_Methylase_sf"/>
</dbReference>
<dbReference type="FunFam" id="3.30.950.10:FF:000001">
    <property type="entry name" value="Siroheme synthase"/>
    <property type="match status" value="1"/>
</dbReference>
<accession>A0A328XWG4</accession>
<evidence type="ECO:0000259" key="15">
    <source>
        <dbReference type="Pfam" id="PF00590"/>
    </source>
</evidence>
<dbReference type="PANTHER" id="PTHR45790:SF1">
    <property type="entry name" value="SIROHEME SYNTHASE"/>
    <property type="match status" value="1"/>
</dbReference>
<evidence type="ECO:0000256" key="11">
    <source>
        <dbReference type="ARBA" id="ARBA00025705"/>
    </source>
</evidence>
<evidence type="ECO:0000256" key="5">
    <source>
        <dbReference type="ARBA" id="ARBA00022679"/>
    </source>
</evidence>
<comment type="caution">
    <text evidence="16">The sequence shown here is derived from an EMBL/GenBank/DDBJ whole genome shotgun (WGS) entry which is preliminary data.</text>
</comment>
<evidence type="ECO:0000256" key="12">
    <source>
        <dbReference type="ARBA" id="ARBA00060548"/>
    </source>
</evidence>
<keyword evidence="9" id="KW-0627">Porphyrin biosynthesis</keyword>
<dbReference type="Gene3D" id="3.40.1010.10">
    <property type="entry name" value="Cobalt-precorrin-4 Transmethylase, Domain 1"/>
    <property type="match status" value="1"/>
</dbReference>
<organism evidence="16 17">
    <name type="scientific">Onishia taeanensis</name>
    <dbReference type="NCBI Taxonomy" id="284577"/>
    <lineage>
        <taxon>Bacteria</taxon>
        <taxon>Pseudomonadati</taxon>
        <taxon>Pseudomonadota</taxon>
        <taxon>Gammaproteobacteria</taxon>
        <taxon>Oceanospirillales</taxon>
        <taxon>Halomonadaceae</taxon>
        <taxon>Onishia</taxon>
    </lineage>
</organism>
<evidence type="ECO:0000256" key="14">
    <source>
        <dbReference type="SAM" id="MobiDB-lite"/>
    </source>
</evidence>
<dbReference type="InterPro" id="IPR014776">
    <property type="entry name" value="4pyrrole_Mease_sub2"/>
</dbReference>
<keyword evidence="7" id="KW-0560">Oxidoreductase</keyword>
<dbReference type="NCBIfam" id="TIGR01469">
    <property type="entry name" value="cobA_cysG_Cterm"/>
    <property type="match status" value="1"/>
</dbReference>
<feature type="region of interest" description="Disordered" evidence="14">
    <location>
        <begin position="275"/>
        <end position="294"/>
    </location>
</feature>
<dbReference type="GO" id="GO:0009236">
    <property type="term" value="P:cobalamin biosynthetic process"/>
    <property type="evidence" value="ECO:0007669"/>
    <property type="project" value="UniProtKB-KW"/>
</dbReference>
<evidence type="ECO:0000256" key="10">
    <source>
        <dbReference type="ARBA" id="ARBA00023268"/>
    </source>
</evidence>
<protein>
    <recommendedName>
        <fullName evidence="2">uroporphyrinogen-III C-methyltransferase</fullName>
        <ecNumber evidence="2">2.1.1.107</ecNumber>
    </recommendedName>
</protein>
<dbReference type="InterPro" id="IPR050161">
    <property type="entry name" value="Siro_Cobalamin_biosynth"/>
</dbReference>
<dbReference type="UniPathway" id="UPA00262">
    <property type="reaction ID" value="UER00211"/>
</dbReference>
<dbReference type="OrthoDB" id="9815856at2"/>
<dbReference type="NCBIfam" id="NF004790">
    <property type="entry name" value="PRK06136.1"/>
    <property type="match status" value="1"/>
</dbReference>
<comment type="similarity">
    <text evidence="1 13">Belongs to the precorrin methyltransferase family.</text>
</comment>
<dbReference type="InterPro" id="IPR014777">
    <property type="entry name" value="4pyrrole_Mease_sub1"/>
</dbReference>
<keyword evidence="3" id="KW-0169">Cobalamin biosynthesis</keyword>
<dbReference type="CDD" id="cd11642">
    <property type="entry name" value="SUMT"/>
    <property type="match status" value="1"/>
</dbReference>
<dbReference type="Pfam" id="PF00590">
    <property type="entry name" value="TP_methylase"/>
    <property type="match status" value="1"/>
</dbReference>
<keyword evidence="6" id="KW-0949">S-adenosyl-L-methionine</keyword>
<evidence type="ECO:0000256" key="4">
    <source>
        <dbReference type="ARBA" id="ARBA00022603"/>
    </source>
</evidence>
<evidence type="ECO:0000313" key="17">
    <source>
        <dbReference type="Proteomes" id="UP000249700"/>
    </source>
</evidence>
<evidence type="ECO:0000256" key="13">
    <source>
        <dbReference type="RuleBase" id="RU003960"/>
    </source>
</evidence>
<dbReference type="FunFam" id="3.40.1010.10:FF:000001">
    <property type="entry name" value="Siroheme synthase"/>
    <property type="match status" value="1"/>
</dbReference>
<evidence type="ECO:0000256" key="1">
    <source>
        <dbReference type="ARBA" id="ARBA00005879"/>
    </source>
</evidence>
<dbReference type="EMBL" id="QLSX01000001">
    <property type="protein sequence ID" value="RAR64318.1"/>
    <property type="molecule type" value="Genomic_DNA"/>
</dbReference>
<dbReference type="GO" id="GO:0019354">
    <property type="term" value="P:siroheme biosynthetic process"/>
    <property type="evidence" value="ECO:0007669"/>
    <property type="project" value="UniProtKB-UniPathway"/>
</dbReference>
<comment type="pathway">
    <text evidence="12">Cofactor biosynthesis; adenosylcobalamin biosynthesis; precorrin-2 from uroporphyrinogen III: step 1/1.</text>
</comment>
<evidence type="ECO:0000256" key="8">
    <source>
        <dbReference type="ARBA" id="ARBA00023239"/>
    </source>
</evidence>
<sequence>MTSDLLPTALAQYGGDASLSRLRDFPRGQVALVGAGPGDPELLTLKALKRLQAAEVILHDRLVSDEILAMANPRARRLYVGKARSQHSLPQEGINQALVDWAREGKRVVRLKGGDPFIFGRGGEELETLAAAGIAFEVIPGITAASGCAAYGGIPLTHRDHAQSVRFVTGHLKNGSCDLDWETLAHPGQTLVFYMGLGSLDIIREALMAHGLDAETPLALIEQGTTARQRVHVGSLAHLPDAFHGDTIKPPTLIVVGSVVRLHQTLAWFNGEQSASRGWEDGKHPTPIKASDSA</sequence>
<dbReference type="PROSITE" id="PS00840">
    <property type="entry name" value="SUMT_2"/>
    <property type="match status" value="1"/>
</dbReference>
<dbReference type="PROSITE" id="PS00839">
    <property type="entry name" value="SUMT_1"/>
    <property type="match status" value="1"/>
</dbReference>
<dbReference type="GO" id="GO:0032259">
    <property type="term" value="P:methylation"/>
    <property type="evidence" value="ECO:0007669"/>
    <property type="project" value="UniProtKB-KW"/>
</dbReference>
<dbReference type="InterPro" id="IPR000878">
    <property type="entry name" value="4pyrrol_Mease"/>
</dbReference>
<evidence type="ECO:0000256" key="3">
    <source>
        <dbReference type="ARBA" id="ARBA00022573"/>
    </source>
</evidence>
<dbReference type="GO" id="GO:0016829">
    <property type="term" value="F:lyase activity"/>
    <property type="evidence" value="ECO:0007669"/>
    <property type="project" value="UniProtKB-KW"/>
</dbReference>
<dbReference type="AlphaFoldDB" id="A0A328XWG4"/>
<evidence type="ECO:0000256" key="9">
    <source>
        <dbReference type="ARBA" id="ARBA00023244"/>
    </source>
</evidence>
<name>A0A328XWG4_9GAMM</name>
<reference evidence="16 17" key="1">
    <citation type="submission" date="2018-06" db="EMBL/GenBank/DDBJ databases">
        <title>Comparative analysis of microorganisms from saline springs in Andes Mountain Range, Colombia.</title>
        <authorList>
            <person name="Rubin E."/>
        </authorList>
    </citation>
    <scope>NUCLEOTIDE SEQUENCE [LARGE SCALE GENOMIC DNA]</scope>
    <source>
        <strain evidence="16 17">USBA-857</strain>
    </source>
</reference>
<keyword evidence="4 13" id="KW-0489">Methyltransferase</keyword>
<keyword evidence="8" id="KW-0456">Lyase</keyword>
<evidence type="ECO:0000256" key="6">
    <source>
        <dbReference type="ARBA" id="ARBA00022691"/>
    </source>
</evidence>
<dbReference type="Proteomes" id="UP000249700">
    <property type="component" value="Unassembled WGS sequence"/>
</dbReference>
<dbReference type="SUPFAM" id="SSF53790">
    <property type="entry name" value="Tetrapyrrole methylase"/>
    <property type="match status" value="1"/>
</dbReference>
<keyword evidence="10" id="KW-0511">Multifunctional enzyme</keyword>
<dbReference type="GO" id="GO:0016491">
    <property type="term" value="F:oxidoreductase activity"/>
    <property type="evidence" value="ECO:0007669"/>
    <property type="project" value="UniProtKB-KW"/>
</dbReference>
<dbReference type="PANTHER" id="PTHR45790">
    <property type="entry name" value="SIROHEME SYNTHASE-RELATED"/>
    <property type="match status" value="1"/>
</dbReference>
<dbReference type="InterPro" id="IPR006366">
    <property type="entry name" value="CobA/CysG_C"/>
</dbReference>
<evidence type="ECO:0000256" key="2">
    <source>
        <dbReference type="ARBA" id="ARBA00012162"/>
    </source>
</evidence>
<gene>
    <name evidence="16" type="ORF">BCL93_101137</name>
</gene>
<dbReference type="Gene3D" id="3.30.950.10">
    <property type="entry name" value="Methyltransferase, Cobalt-precorrin-4 Transmethylase, Domain 2"/>
    <property type="match status" value="1"/>
</dbReference>
<dbReference type="RefSeq" id="WP_112053190.1">
    <property type="nucleotide sequence ID" value="NZ_QLSX01000001.1"/>
</dbReference>
<dbReference type="InterPro" id="IPR003043">
    <property type="entry name" value="Uropor_MeTrfase_CS"/>
</dbReference>
<dbReference type="GO" id="GO:0004851">
    <property type="term" value="F:uroporphyrin-III C-methyltransferase activity"/>
    <property type="evidence" value="ECO:0007669"/>
    <property type="project" value="UniProtKB-EC"/>
</dbReference>
<keyword evidence="5 13" id="KW-0808">Transferase</keyword>
<evidence type="ECO:0000313" key="16">
    <source>
        <dbReference type="EMBL" id="RAR64318.1"/>
    </source>
</evidence>
<feature type="domain" description="Tetrapyrrole methylase" evidence="15">
    <location>
        <begin position="30"/>
        <end position="239"/>
    </location>
</feature>